<dbReference type="Proteomes" id="UP000317093">
    <property type="component" value="Chromosome"/>
</dbReference>
<keyword evidence="2" id="KW-1185">Reference proteome</keyword>
<reference evidence="1 2" key="1">
    <citation type="submission" date="2019-02" db="EMBL/GenBank/DDBJ databases">
        <title>Deep-cultivation of Planctomycetes and their phenomic and genomic characterization uncovers novel biology.</title>
        <authorList>
            <person name="Wiegand S."/>
            <person name="Jogler M."/>
            <person name="Boedeker C."/>
            <person name="Pinto D."/>
            <person name="Vollmers J."/>
            <person name="Rivas-Marin E."/>
            <person name="Kohn T."/>
            <person name="Peeters S.H."/>
            <person name="Heuer A."/>
            <person name="Rast P."/>
            <person name="Oberbeckmann S."/>
            <person name="Bunk B."/>
            <person name="Jeske O."/>
            <person name="Meyerdierks A."/>
            <person name="Storesund J.E."/>
            <person name="Kallscheuer N."/>
            <person name="Luecker S."/>
            <person name="Lage O.M."/>
            <person name="Pohl T."/>
            <person name="Merkel B.J."/>
            <person name="Hornburger P."/>
            <person name="Mueller R.-W."/>
            <person name="Bruemmer F."/>
            <person name="Labrenz M."/>
            <person name="Spormann A.M."/>
            <person name="Op den Camp H."/>
            <person name="Overmann J."/>
            <person name="Amann R."/>
            <person name="Jetten M.S.M."/>
            <person name="Mascher T."/>
            <person name="Medema M.H."/>
            <person name="Devos D.P."/>
            <person name="Kaster A.-K."/>
            <person name="Ovreas L."/>
            <person name="Rohde M."/>
            <person name="Galperin M.Y."/>
            <person name="Jogler C."/>
        </authorList>
    </citation>
    <scope>NUCLEOTIDE SEQUENCE [LARGE SCALE GENOMIC DNA]</scope>
    <source>
        <strain evidence="1 2">Pan216</strain>
    </source>
</reference>
<name>A0A518B6W7_9BACT</name>
<evidence type="ECO:0000313" key="2">
    <source>
        <dbReference type="Proteomes" id="UP000317093"/>
    </source>
</evidence>
<gene>
    <name evidence="1" type="ORF">Pan216_35720</name>
</gene>
<dbReference type="PANTHER" id="PTHR34720">
    <property type="entry name" value="MICROCYSTIN DEPENDENT PROTEIN"/>
    <property type="match status" value="1"/>
</dbReference>
<organism evidence="1 2">
    <name type="scientific">Kolteria novifilia</name>
    <dbReference type="NCBI Taxonomy" id="2527975"/>
    <lineage>
        <taxon>Bacteria</taxon>
        <taxon>Pseudomonadati</taxon>
        <taxon>Planctomycetota</taxon>
        <taxon>Planctomycetia</taxon>
        <taxon>Kolteriales</taxon>
        <taxon>Kolteriaceae</taxon>
        <taxon>Kolteria</taxon>
    </lineage>
</organism>
<dbReference type="EMBL" id="CP036279">
    <property type="protein sequence ID" value="QDU62703.1"/>
    <property type="molecule type" value="Genomic_DNA"/>
</dbReference>
<dbReference type="PANTHER" id="PTHR34720:SF9">
    <property type="entry name" value="BLR4714 PROTEIN"/>
    <property type="match status" value="1"/>
</dbReference>
<protein>
    <submittedName>
        <fullName evidence="1">Chlamydia polymorphic membrane protein middle domain protein</fullName>
    </submittedName>
</protein>
<dbReference type="Gene3D" id="2.60.40.3440">
    <property type="match status" value="18"/>
</dbReference>
<dbReference type="NCBIfam" id="NF012211">
    <property type="entry name" value="tand_rpt_95"/>
    <property type="match status" value="18"/>
</dbReference>
<sequence>MECAPDAACSDPAVLLQAGPRLASVDTSQSTLLNAVLGNMLGTSVNLTVLDWNAVAQSDISLAEFLDVLAADVGVAGPDEAVNADVSLLQVLDAMTSVAQADGNTALVDALSVLQVPFGELQGTIRLIDLLNVDLPDGSLANIDLDALDLVSGTVQLFNYDNVLTTPQPVTVSGADLGLGGVVNSIELYAQVVESPVFTIAKEGTTFHTAAMRLKLNVDLVDANVDTTTLEDALQAALGAGVSVQADLTLGQVEFYANVARAEGIVTQIDAIAETVTVDATPGIADVYLGTISDSLFYNRTHLIDPVTDLTYANVGTLSIQATDSLGAPLADETTGISAKAFGEGQAPLVDSLLFSGPYPETLTTGSSSTAITNLIADLATTLDVQLDGSLGSVLDPLVDTIVLPTTDTLVTDAIQPTLDTLLTGVVDPQLRLLGIGIGEMDVTISGFYGLPPSALDDSSSTNEDVAVVISVLDNDVDPDGGELTVVDVVQPANGAVTINPDGTLTYTPNADFFGGDSFTYVIKDSDCCTSTAAVNIAVDPVNDAPVAGDDTATTSPNTPQTITVLTNDTDVDGDPLSVDSFTQPASGSVVLNPDGTFSYTPDPEFHGTDSFTYTVTDGNGGTSTATVGLTVDPVNDAPVVNGENVTTDEDTPTTITVLTNDTDVDGDTLSIDGFTQPANGSVVLNPDGTFSYTPDPDFHGTDSFTYTVTDGNGGTSTATVSLTVDPVNDTPVANDDAATTNEDTPTTIDVLANDTDVDGDPLSVDSFTQPASGSVVLNPDGTFSYTPDSDFHGTDSFTYTVTDGNGGTSTATVGLTVDPVNDQPVVSGENVTTNEDAPTTIDVLANDTDVDGDTLSVDSFTQPASGSVVLNPDGTFSYTPDPDFHGTDSFTYTVTDGNGGTSTATVSLTVDPINDTPVANDDAATTNEDAPTTIDVLANDTDVDGDPLSVDSFTQPASGSVVLNPDGTFSYTPDSDFHGTDSFTYTVTDSNGGTSTATVNLTVDPVNDAPVVNGENVTTDEDTPTTITVLTNDTDVDGDPLSVDGFTQPVNGSVVLNPDGTFSYTPDPDFHGADSFTYTVTDGNGGTSTATVNLTVDPVNDTPVANDDAATTAEDAPTTIVVLTNDTDVDGDTLSIDGFTQPANGSVVLNPDGTFSYTPDPDFHGTDSFTYTVTDGNGGTSTATVSLTVDPINDTPVANDDAATTNEDTPTTIAVLANDTDVDGDPLSVDSFTQPASGSVVLNPDGTFSYTPDPDFHGTDSFTYTVTDGNGGTSTATVSLTVDPINDAPVVNGENVTTDEDTPTTIAVLANDTDADGDPLSVDSFTQPASGSVVLNPDGTFSYTPDPDFHGTDSFTYTVTDGNGGTSAATVSLTVDPINDAPVVNGENVTTDEDTPTTIAVLANDTDADGDPLSVDSFTQPASGSVVLNPDGTFSYTPDPEFHGADSFTYTVTDGNGGTSTATVSLTVDPINDAPVVNGENVTTDEDAPTTIDVLANDTDVDGDTLSVDSFTQPASGSVVLNPDGTFSYTPDPDFHGTDSFTYTVTDGNGGTSTATVSLTVDPINDAPVVNGENVTTDEDAPTTIDVLANDTDVDGDTLSVDSFTQPASGSVVLNPDGTFSYTPDPDFHGTDSFTYTVTDGNGGTSAATVSLAVDPVNDAPVANDDAATTNEDTPTTIAVLANDTDADGDTLSVDSFTQPASGSVVLNPDGTFSYTPDPDFHGTDSFTYTVTDGNGGTSTATVSLTVDPINDTPVANDDAATTNEDAPTTIDVLANDTDVDGDPLSVDSFTQPASGSVVLNPDGTFSYTPDSDFHGTDSFTYTVTDGNGGTSTATVSLTVDPINDTPVANDDAATTNEDAPTTITVLTNDTDVDGDPLSVDSFTQPASGSVVLNPDGTFSYTPDSDFHGTDSFTYTVTDSNGGTSTATVNLTVDPVNDQPVAESRFASISEDSTLIGKLSAKDRDSESLTFSILVWPTFGTLRLDASTATYEYLPNVDFNGEDSFQFLATDGIRFDTGIISIQVAPVNDAPVATDVAQTATEDEPISGTLLGSDPDGDSMTYSVLAEPEFGTLSLNPITGEYTYIPDPHYHGLDQFQYEISDGLTTRVASVSLVVEQVNDVPVPGPFIARVSEAGLISGTIVTNDVDGDQIRYFIVSGPTLGIVTTFSFTTGQFQYMNTSATGGTDSFIVRITDGTVEVDTVVVLESSIISEATGLATGS</sequence>
<dbReference type="Pfam" id="PF17963">
    <property type="entry name" value="Big_9"/>
    <property type="match status" value="19"/>
</dbReference>
<dbReference type="KEGG" id="knv:Pan216_35720"/>
<accession>A0A518B6W7</accession>
<proteinExistence type="predicted"/>
<dbReference type="CDD" id="cd11304">
    <property type="entry name" value="Cadherin_repeat"/>
    <property type="match status" value="1"/>
</dbReference>
<evidence type="ECO:0000313" key="1">
    <source>
        <dbReference type="EMBL" id="QDU62703.1"/>
    </source>
</evidence>